<comment type="subcellular location">
    <subcellularLocation>
        <location evidence="1">Cell envelope</location>
    </subcellularLocation>
</comment>
<dbReference type="AlphaFoldDB" id="A0A2G6E890"/>
<dbReference type="GO" id="GO:0030313">
    <property type="term" value="C:cell envelope"/>
    <property type="evidence" value="ECO:0007669"/>
    <property type="project" value="UniProtKB-SubCell"/>
</dbReference>
<dbReference type="CDD" id="cd06315">
    <property type="entry name" value="PBP1_ABC_sugar_binding-like"/>
    <property type="match status" value="1"/>
</dbReference>
<dbReference type="PANTHER" id="PTHR46847">
    <property type="entry name" value="D-ALLOSE-BINDING PERIPLASMIC PROTEIN-RELATED"/>
    <property type="match status" value="1"/>
</dbReference>
<accession>A0A2G6E890</accession>
<gene>
    <name evidence="6" type="ORF">CSB45_05165</name>
</gene>
<comment type="caution">
    <text evidence="6">The sequence shown here is derived from an EMBL/GenBank/DDBJ whole genome shotgun (WGS) entry which is preliminary data.</text>
</comment>
<feature type="chain" id="PRO_5014862186" evidence="4">
    <location>
        <begin position="28"/>
        <end position="370"/>
    </location>
</feature>
<comment type="similarity">
    <text evidence="2">Belongs to the bacterial solute-binding protein 2 family.</text>
</comment>
<dbReference type="Gene3D" id="3.40.50.2300">
    <property type="match status" value="2"/>
</dbReference>
<protein>
    <submittedName>
        <fullName evidence="6">Sugar ABC transporter substrate-binding protein</fullName>
    </submittedName>
</protein>
<evidence type="ECO:0000259" key="5">
    <source>
        <dbReference type="Pfam" id="PF13407"/>
    </source>
</evidence>
<reference evidence="6 7" key="1">
    <citation type="submission" date="2017-10" db="EMBL/GenBank/DDBJ databases">
        <title>Novel microbial diversity and functional potential in the marine mammal oral microbiome.</title>
        <authorList>
            <person name="Dudek N.K."/>
            <person name="Sun C.L."/>
            <person name="Burstein D."/>
            <person name="Kantor R.S."/>
            <person name="Aliaga Goltsman D.S."/>
            <person name="Bik E.M."/>
            <person name="Thomas B.C."/>
            <person name="Banfield J.F."/>
            <person name="Relman D.A."/>
        </authorList>
    </citation>
    <scope>NUCLEOTIDE SEQUENCE [LARGE SCALE GENOMIC DNA]</scope>
    <source>
        <strain evidence="6">DOLZORAL124_49_17</strain>
    </source>
</reference>
<evidence type="ECO:0000256" key="3">
    <source>
        <dbReference type="ARBA" id="ARBA00022729"/>
    </source>
</evidence>
<name>A0A2G6E890_9BACT</name>
<organism evidence="6 7">
    <name type="scientific">candidate division KSB3 bacterium</name>
    <dbReference type="NCBI Taxonomy" id="2044937"/>
    <lineage>
        <taxon>Bacteria</taxon>
        <taxon>candidate division KSB3</taxon>
    </lineage>
</organism>
<evidence type="ECO:0000256" key="2">
    <source>
        <dbReference type="ARBA" id="ARBA00007639"/>
    </source>
</evidence>
<dbReference type="PANTHER" id="PTHR46847:SF1">
    <property type="entry name" value="D-ALLOSE-BINDING PERIPLASMIC PROTEIN-RELATED"/>
    <property type="match status" value="1"/>
</dbReference>
<feature type="signal peptide" evidence="4">
    <location>
        <begin position="1"/>
        <end position="27"/>
    </location>
</feature>
<feature type="domain" description="Periplasmic binding protein" evidence="5">
    <location>
        <begin position="66"/>
        <end position="317"/>
    </location>
</feature>
<keyword evidence="3 4" id="KW-0732">Signal</keyword>
<evidence type="ECO:0000256" key="1">
    <source>
        <dbReference type="ARBA" id="ARBA00004196"/>
    </source>
</evidence>
<dbReference type="InterPro" id="IPR028082">
    <property type="entry name" value="Peripla_BP_I"/>
</dbReference>
<dbReference type="Pfam" id="PF13407">
    <property type="entry name" value="Peripla_BP_4"/>
    <property type="match status" value="1"/>
</dbReference>
<dbReference type="SUPFAM" id="SSF53822">
    <property type="entry name" value="Periplasmic binding protein-like I"/>
    <property type="match status" value="1"/>
</dbReference>
<dbReference type="GO" id="GO:0030246">
    <property type="term" value="F:carbohydrate binding"/>
    <property type="evidence" value="ECO:0007669"/>
    <property type="project" value="UniProtKB-ARBA"/>
</dbReference>
<evidence type="ECO:0000313" key="7">
    <source>
        <dbReference type="Proteomes" id="UP000229740"/>
    </source>
</evidence>
<dbReference type="Proteomes" id="UP000229740">
    <property type="component" value="Unassembled WGS sequence"/>
</dbReference>
<dbReference type="InterPro" id="IPR025997">
    <property type="entry name" value="SBP_2_dom"/>
</dbReference>
<evidence type="ECO:0000256" key="4">
    <source>
        <dbReference type="SAM" id="SignalP"/>
    </source>
</evidence>
<sequence length="370" mass="39998">MRTRNVLRHTVSISAVFVMMFAFSAHADFLQDAKAIVEASTASGAPWSGPTTGPKAQAGKHIIYIASDMKNGGVLGVKDGVEEAVKVIGWKLDVLDGAGSVKDQVAALNQAIAKKPDGIVVGGWNPNVAKIPLKKASKQGIVLVGWHALPDPGPIEKYDIFYNVTSDSQDVAKVAAMYAVAQSNGKAKALIFTDSLYQIALDKANAMKAVIEQCAECEVVEFIDTPLADTSNRMPPLTFTLLQKYGDDFQYSLAINDLYFDFMNSSLKTAGKDPNGAPFNISAGDGSVSAYQRIRQGNYQTATVPEPLTLHGWQVVDEFNRAFAGQKPSGYITPVHLVTKENIAFDGGPNNVYDPDNGYREEYKKIWGVK</sequence>
<proteinExistence type="inferred from homology"/>
<dbReference type="EMBL" id="PDPS01000024">
    <property type="protein sequence ID" value="PID58082.1"/>
    <property type="molecule type" value="Genomic_DNA"/>
</dbReference>
<evidence type="ECO:0000313" key="6">
    <source>
        <dbReference type="EMBL" id="PID58082.1"/>
    </source>
</evidence>